<feature type="domain" description="C2H2-type" evidence="2">
    <location>
        <begin position="187"/>
        <end position="210"/>
    </location>
</feature>
<feature type="compositionally biased region" description="Polar residues" evidence="1">
    <location>
        <begin position="318"/>
        <end position="332"/>
    </location>
</feature>
<feature type="compositionally biased region" description="Low complexity" evidence="1">
    <location>
        <begin position="37"/>
        <end position="48"/>
    </location>
</feature>
<feature type="compositionally biased region" description="Low complexity" evidence="1">
    <location>
        <begin position="433"/>
        <end position="446"/>
    </location>
</feature>
<evidence type="ECO:0000313" key="4">
    <source>
        <dbReference type="Proteomes" id="UP000305067"/>
    </source>
</evidence>
<proteinExistence type="predicted"/>
<feature type="compositionally biased region" description="Acidic residues" evidence="1">
    <location>
        <begin position="382"/>
        <end position="398"/>
    </location>
</feature>
<feature type="domain" description="C2H2-type" evidence="2">
    <location>
        <begin position="147"/>
        <end position="170"/>
    </location>
</feature>
<feature type="compositionally biased region" description="Polar residues" evidence="1">
    <location>
        <begin position="27"/>
        <end position="36"/>
    </location>
</feature>
<accession>A0A5C3QJK9</accession>
<dbReference type="Proteomes" id="UP000305067">
    <property type="component" value="Unassembled WGS sequence"/>
</dbReference>
<dbReference type="STRING" id="1884261.A0A5C3QJK9"/>
<feature type="region of interest" description="Disordered" evidence="1">
    <location>
        <begin position="243"/>
        <end position="289"/>
    </location>
</feature>
<dbReference type="PROSITE" id="PS00028">
    <property type="entry name" value="ZINC_FINGER_C2H2_1"/>
    <property type="match status" value="2"/>
</dbReference>
<dbReference type="SMART" id="SM00355">
    <property type="entry name" value="ZnF_C2H2"/>
    <property type="match status" value="2"/>
</dbReference>
<dbReference type="InterPro" id="IPR013087">
    <property type="entry name" value="Znf_C2H2_type"/>
</dbReference>
<keyword evidence="4" id="KW-1185">Reference proteome</keyword>
<dbReference type="EMBL" id="ML178824">
    <property type="protein sequence ID" value="TFL01727.1"/>
    <property type="molecule type" value="Genomic_DNA"/>
</dbReference>
<dbReference type="InterPro" id="IPR039258">
    <property type="entry name" value="ZNF511"/>
</dbReference>
<reference evidence="3 4" key="1">
    <citation type="journal article" date="2019" name="Nat. Ecol. Evol.">
        <title>Megaphylogeny resolves global patterns of mushroom evolution.</title>
        <authorList>
            <person name="Varga T."/>
            <person name="Krizsan K."/>
            <person name="Foldi C."/>
            <person name="Dima B."/>
            <person name="Sanchez-Garcia M."/>
            <person name="Sanchez-Ramirez S."/>
            <person name="Szollosi G.J."/>
            <person name="Szarkandi J.G."/>
            <person name="Papp V."/>
            <person name="Albert L."/>
            <person name="Andreopoulos W."/>
            <person name="Angelini C."/>
            <person name="Antonin V."/>
            <person name="Barry K.W."/>
            <person name="Bougher N.L."/>
            <person name="Buchanan P."/>
            <person name="Buyck B."/>
            <person name="Bense V."/>
            <person name="Catcheside P."/>
            <person name="Chovatia M."/>
            <person name="Cooper J."/>
            <person name="Damon W."/>
            <person name="Desjardin D."/>
            <person name="Finy P."/>
            <person name="Geml J."/>
            <person name="Haridas S."/>
            <person name="Hughes K."/>
            <person name="Justo A."/>
            <person name="Karasinski D."/>
            <person name="Kautmanova I."/>
            <person name="Kiss B."/>
            <person name="Kocsube S."/>
            <person name="Kotiranta H."/>
            <person name="LaButti K.M."/>
            <person name="Lechner B.E."/>
            <person name="Liimatainen K."/>
            <person name="Lipzen A."/>
            <person name="Lukacs Z."/>
            <person name="Mihaltcheva S."/>
            <person name="Morgado L.N."/>
            <person name="Niskanen T."/>
            <person name="Noordeloos M.E."/>
            <person name="Ohm R.A."/>
            <person name="Ortiz-Santana B."/>
            <person name="Ovrebo C."/>
            <person name="Racz N."/>
            <person name="Riley R."/>
            <person name="Savchenko A."/>
            <person name="Shiryaev A."/>
            <person name="Soop K."/>
            <person name="Spirin V."/>
            <person name="Szebenyi C."/>
            <person name="Tomsovsky M."/>
            <person name="Tulloss R.E."/>
            <person name="Uehling J."/>
            <person name="Grigoriev I.V."/>
            <person name="Vagvolgyi C."/>
            <person name="Papp T."/>
            <person name="Martin F.M."/>
            <person name="Miettinen O."/>
            <person name="Hibbett D.S."/>
            <person name="Nagy L.G."/>
        </authorList>
    </citation>
    <scope>NUCLEOTIDE SEQUENCE [LARGE SCALE GENOMIC DNA]</scope>
    <source>
        <strain evidence="3 4">CBS 309.79</strain>
    </source>
</reference>
<sequence length="519" mass="54865">MATKRRRAVTPPDSQTLLPADSPLSKLFTSVSGNTQTSGLSAHSTSSSHHTRVPQPGPDATTKSFAISQLVRALEQSENADPAQTSPVPSASNPDEAPLAKASRTNRPAARQLLCTLPPTCSRSRPTYLATSEEMERHYSKFHAFICEVERCNCVFPEARLLDLHFTECHDPLAALRKERGEKIFACHLQTCNRMFAAPKSRRLHLISAHGFPSQYFFAVTNKGVGGLLKKWGEGASMIRGDWKARDPEVDNGMSVDRDDEEQDESSSDEDDEAMDDAETVQGSKSDDEDELIGALGSAMGSLSLVPPSIRFGRGSNRAVTTGTRASLTKSPQEGGGVQLKAADKAEKKVEQARVDNSAARGDAGTAKTQEGAAVGQHLEEDMNDDNMETENANDEGEAGTSVGQAISAGRGGAHGGRPFMRGRGSLRGTGRGMAMRGGHRGAAPGHTERGGHANMRGGAMGMPSRGKPAAGFNPVGGQGPAPGMVPMSVIMRARGRGVALARARAAAAAFNNRGRGTS</sequence>
<protein>
    <recommendedName>
        <fullName evidence="2">C2H2-type domain-containing protein</fullName>
    </recommendedName>
</protein>
<dbReference type="OrthoDB" id="18440at2759"/>
<feature type="compositionally biased region" description="Acidic residues" evidence="1">
    <location>
        <begin position="258"/>
        <end position="279"/>
    </location>
</feature>
<feature type="compositionally biased region" description="Polar residues" evidence="1">
    <location>
        <begin position="76"/>
        <end position="93"/>
    </location>
</feature>
<gene>
    <name evidence="3" type="ORF">BDV98DRAFT_567428</name>
</gene>
<name>A0A5C3QJK9_9AGAR</name>
<feature type="region of interest" description="Disordered" evidence="1">
    <location>
        <begin position="1"/>
        <end position="105"/>
    </location>
</feature>
<organism evidence="3 4">
    <name type="scientific">Pterulicium gracile</name>
    <dbReference type="NCBI Taxonomy" id="1884261"/>
    <lineage>
        <taxon>Eukaryota</taxon>
        <taxon>Fungi</taxon>
        <taxon>Dikarya</taxon>
        <taxon>Basidiomycota</taxon>
        <taxon>Agaricomycotina</taxon>
        <taxon>Agaricomycetes</taxon>
        <taxon>Agaricomycetidae</taxon>
        <taxon>Agaricales</taxon>
        <taxon>Pleurotineae</taxon>
        <taxon>Pterulaceae</taxon>
        <taxon>Pterulicium</taxon>
    </lineage>
</organism>
<feature type="region of interest" description="Disordered" evidence="1">
    <location>
        <begin position="304"/>
        <end position="470"/>
    </location>
</feature>
<dbReference type="AlphaFoldDB" id="A0A5C3QJK9"/>
<evidence type="ECO:0000313" key="3">
    <source>
        <dbReference type="EMBL" id="TFL01727.1"/>
    </source>
</evidence>
<evidence type="ECO:0000259" key="2">
    <source>
        <dbReference type="PROSITE" id="PS00028"/>
    </source>
</evidence>
<feature type="compositionally biased region" description="Basic and acidic residues" evidence="1">
    <location>
        <begin position="342"/>
        <end position="354"/>
    </location>
</feature>
<dbReference type="PANTHER" id="PTHR21354:SF0">
    <property type="entry name" value="ZINC FINGER PROTEIN 511"/>
    <property type="match status" value="1"/>
</dbReference>
<evidence type="ECO:0000256" key="1">
    <source>
        <dbReference type="SAM" id="MobiDB-lite"/>
    </source>
</evidence>
<dbReference type="PANTHER" id="PTHR21354">
    <property type="entry name" value="ZINC FINGER PROTEIN 511"/>
    <property type="match status" value="1"/>
</dbReference>